<feature type="domain" description="Thoeris anti-defense 2-like" evidence="1">
    <location>
        <begin position="1"/>
        <end position="74"/>
    </location>
</feature>
<evidence type="ECO:0000313" key="3">
    <source>
        <dbReference type="Proteomes" id="UP001145145"/>
    </source>
</evidence>
<protein>
    <recommendedName>
        <fullName evidence="1">Thoeris anti-defense 2-like domain-containing protein</fullName>
    </recommendedName>
</protein>
<dbReference type="EMBL" id="BSBO01000050">
    <property type="protein sequence ID" value="GLG06165.1"/>
    <property type="molecule type" value="Genomic_DNA"/>
</dbReference>
<organism evidence="2 3">
    <name type="scientific">Sellimonas catena</name>
    <dbReference type="NCBI Taxonomy" id="2994035"/>
    <lineage>
        <taxon>Bacteria</taxon>
        <taxon>Bacillati</taxon>
        <taxon>Bacillota</taxon>
        <taxon>Clostridia</taxon>
        <taxon>Lachnospirales</taxon>
        <taxon>Lachnospiraceae</taxon>
        <taxon>Sellimonas</taxon>
    </lineage>
</organism>
<name>A0A9W6CBI8_9FIRM</name>
<reference evidence="2 3" key="1">
    <citation type="journal article" date="2023" name="Int. J. Syst. Evol. Microbiol.">
        <title>Sellimonas catena sp. nov., isolated from human faeces.</title>
        <authorList>
            <person name="Hisatomi A."/>
            <person name="Ohkuma M."/>
            <person name="Sakamoto M."/>
        </authorList>
    </citation>
    <scope>NUCLEOTIDE SEQUENCE [LARGE SCALE GENOMIC DNA]</scope>
    <source>
        <strain evidence="2 3">12EGH17</strain>
    </source>
</reference>
<comment type="caution">
    <text evidence="2">The sequence shown here is derived from an EMBL/GenBank/DDBJ whole genome shotgun (WGS) entry which is preliminary data.</text>
</comment>
<dbReference type="InterPro" id="IPR021361">
    <property type="entry name" value="Tad2-like_dom"/>
</dbReference>
<dbReference type="Pfam" id="PF11195">
    <property type="entry name" value="Tad2-like"/>
    <property type="match status" value="1"/>
</dbReference>
<gene>
    <name evidence="2" type="ORF">Selli1_33390</name>
</gene>
<dbReference type="Proteomes" id="UP001145145">
    <property type="component" value="Unassembled WGS sequence"/>
</dbReference>
<dbReference type="AlphaFoldDB" id="A0A9W6CBI8"/>
<keyword evidence="3" id="KW-1185">Reference proteome</keyword>
<dbReference type="RefSeq" id="WP_281874185.1">
    <property type="nucleotide sequence ID" value="NZ_BSBO01000050.1"/>
</dbReference>
<evidence type="ECO:0000313" key="2">
    <source>
        <dbReference type="EMBL" id="GLG06165.1"/>
    </source>
</evidence>
<sequence>MYIQEAAEKAVRENKMMFRKNGMQIYGKIIIGILPTDSYATCLIAKLKEGKVVDIMCHWNPTSNDLMADDWELVDRPPQKEWPEDKLNRFEIFNT</sequence>
<accession>A0A9W6CBI8</accession>
<evidence type="ECO:0000259" key="1">
    <source>
        <dbReference type="Pfam" id="PF11195"/>
    </source>
</evidence>
<proteinExistence type="predicted"/>